<dbReference type="AlphaFoldDB" id="A0A0D6N0X7"/>
<accession>A0A0D6N0X7</accession>
<reference evidence="2 4" key="2">
    <citation type="submission" date="2019-07" db="EMBL/GenBank/DDBJ databases">
        <title>Whole genome shotgun sequence of Acetobacter cibinongensis NBRC 16605.</title>
        <authorList>
            <person name="Hosoyama A."/>
            <person name="Uohara A."/>
            <person name="Ohji S."/>
            <person name="Ichikawa N."/>
        </authorList>
    </citation>
    <scope>NUCLEOTIDE SEQUENCE [LARGE SCALE GENOMIC DNA]</scope>
    <source>
        <strain evidence="2 4">NBRC 16605</strain>
    </source>
</reference>
<evidence type="ECO:0000313" key="3">
    <source>
        <dbReference type="Proteomes" id="UP000032671"/>
    </source>
</evidence>
<evidence type="ECO:0000313" key="4">
    <source>
        <dbReference type="Proteomes" id="UP000321891"/>
    </source>
</evidence>
<dbReference type="Proteomes" id="UP000032671">
    <property type="component" value="Unassembled WGS sequence"/>
</dbReference>
<organism evidence="1 3">
    <name type="scientific">Acetobacter cibinongensis</name>
    <dbReference type="NCBI Taxonomy" id="146475"/>
    <lineage>
        <taxon>Bacteria</taxon>
        <taxon>Pseudomonadati</taxon>
        <taxon>Pseudomonadota</taxon>
        <taxon>Alphaproteobacteria</taxon>
        <taxon>Acetobacterales</taxon>
        <taxon>Acetobacteraceae</taxon>
        <taxon>Acetobacter</taxon>
    </lineage>
</organism>
<dbReference type="EMBL" id="BAMV01000006">
    <property type="protein sequence ID" value="GAN59589.1"/>
    <property type="molecule type" value="Genomic_DNA"/>
</dbReference>
<dbReference type="EMBL" id="BJVU01000001">
    <property type="protein sequence ID" value="GEL57478.1"/>
    <property type="molecule type" value="Genomic_DNA"/>
</dbReference>
<evidence type="ECO:0000313" key="2">
    <source>
        <dbReference type="EMBL" id="GEL57478.1"/>
    </source>
</evidence>
<name>A0A0D6N0X7_9PROT</name>
<accession>A0A6N3SM07</accession>
<gene>
    <name evidence="1" type="ORF">Abci_006_068</name>
    <name evidence="2" type="ORF">ACI01nite_00800</name>
</gene>
<evidence type="ECO:0000313" key="1">
    <source>
        <dbReference type="EMBL" id="GAN59589.1"/>
    </source>
</evidence>
<protein>
    <submittedName>
        <fullName evidence="1">Uncharacterized protein</fullName>
    </submittedName>
</protein>
<dbReference type="Proteomes" id="UP000321891">
    <property type="component" value="Unassembled WGS sequence"/>
</dbReference>
<comment type="caution">
    <text evidence="1">The sequence shown here is derived from an EMBL/GenBank/DDBJ whole genome shotgun (WGS) entry which is preliminary data.</text>
</comment>
<keyword evidence="4" id="KW-1185">Reference proteome</keyword>
<proteinExistence type="predicted"/>
<reference evidence="1 3" key="1">
    <citation type="submission" date="2012-11" db="EMBL/GenBank/DDBJ databases">
        <title>Whole genome sequence of Acetobacter cibinongensis 4H-1.</title>
        <authorList>
            <person name="Azuma Y."/>
            <person name="Higashiura N."/>
            <person name="Hirakawa H."/>
            <person name="Matsushita K."/>
        </authorList>
    </citation>
    <scope>NUCLEOTIDE SEQUENCE [LARGE SCALE GENOMIC DNA]</scope>
    <source>
        <strain evidence="1 3">4H-1</strain>
    </source>
</reference>
<sequence>MEAEYDAMDHVTLAYSGKGASLPHSPCRILQKLALCMKIYSASVGTGPKIPFPPNGYLVV</sequence>